<evidence type="ECO:0000313" key="2">
    <source>
        <dbReference type="EMBL" id="KAE8732831.1"/>
    </source>
</evidence>
<evidence type="ECO:0000313" key="3">
    <source>
        <dbReference type="Proteomes" id="UP000436088"/>
    </source>
</evidence>
<name>A0A6A3D081_HIBSY</name>
<evidence type="ECO:0000259" key="1">
    <source>
        <dbReference type="PROSITE" id="PS51782"/>
    </source>
</evidence>
<accession>A0A6A3D081</accession>
<sequence length="222" mass="25165">MERERRDSSIANGHYSYNTNGDCSLFCHDYRLSNGDKIPSYGYIEHSVSRFHTLAGVAIKYGVEVADIKKMNGLVTDIQMFALKTLQIPLPGRHPPSPCFSNDSPTSGYCKAVATKPRKNFQPDWLESFKSLRLKNPRKVSQAMSSLQGYYGLKATEKRLVSEVSEMAVCRKGEADYVDDGLSLKHSNTLLRLKRKSRSVANIFYKRTMKSWWILLRNTAIG</sequence>
<dbReference type="PANTHER" id="PTHR20932:SF55">
    <property type="entry name" value="LYSM DOMAIN-CONTAINING PROTEIN"/>
    <property type="match status" value="1"/>
</dbReference>
<dbReference type="InterPro" id="IPR045030">
    <property type="entry name" value="LYSM1-4"/>
</dbReference>
<protein>
    <submittedName>
        <fullName evidence="2">Peptidoglycan-binding LysM domain-containing protein, putative isoform 2</fullName>
    </submittedName>
</protein>
<dbReference type="Proteomes" id="UP000436088">
    <property type="component" value="Unassembled WGS sequence"/>
</dbReference>
<proteinExistence type="predicted"/>
<dbReference type="Gene3D" id="3.10.350.10">
    <property type="entry name" value="LysM domain"/>
    <property type="match status" value="1"/>
</dbReference>
<dbReference type="AlphaFoldDB" id="A0A6A3D081"/>
<dbReference type="InterPro" id="IPR036779">
    <property type="entry name" value="LysM_dom_sf"/>
</dbReference>
<reference evidence="2" key="1">
    <citation type="submission" date="2019-09" db="EMBL/GenBank/DDBJ databases">
        <title>Draft genome information of white flower Hibiscus syriacus.</title>
        <authorList>
            <person name="Kim Y.-M."/>
        </authorList>
    </citation>
    <scope>NUCLEOTIDE SEQUENCE [LARGE SCALE GENOMIC DNA]</scope>
    <source>
        <strain evidence="2">YM2019G1</strain>
    </source>
</reference>
<organism evidence="2 3">
    <name type="scientific">Hibiscus syriacus</name>
    <name type="common">Rose of Sharon</name>
    <dbReference type="NCBI Taxonomy" id="106335"/>
    <lineage>
        <taxon>Eukaryota</taxon>
        <taxon>Viridiplantae</taxon>
        <taxon>Streptophyta</taxon>
        <taxon>Embryophyta</taxon>
        <taxon>Tracheophyta</taxon>
        <taxon>Spermatophyta</taxon>
        <taxon>Magnoliopsida</taxon>
        <taxon>eudicotyledons</taxon>
        <taxon>Gunneridae</taxon>
        <taxon>Pentapetalae</taxon>
        <taxon>rosids</taxon>
        <taxon>malvids</taxon>
        <taxon>Malvales</taxon>
        <taxon>Malvaceae</taxon>
        <taxon>Malvoideae</taxon>
        <taxon>Hibiscus</taxon>
    </lineage>
</organism>
<dbReference type="PROSITE" id="PS51782">
    <property type="entry name" value="LYSM"/>
    <property type="match status" value="1"/>
</dbReference>
<dbReference type="PANTHER" id="PTHR20932">
    <property type="entry name" value="LYSM AND PUTATIVE PEPTIDOGLYCAN-BINDING DOMAIN-CONTAINING PROTEIN"/>
    <property type="match status" value="1"/>
</dbReference>
<feature type="domain" description="LysM" evidence="1">
    <location>
        <begin position="44"/>
        <end position="88"/>
    </location>
</feature>
<dbReference type="InterPro" id="IPR018392">
    <property type="entry name" value="LysM"/>
</dbReference>
<gene>
    <name evidence="2" type="ORF">F3Y22_tig00001713pilonHSYRG00017</name>
</gene>
<dbReference type="CDD" id="cd00118">
    <property type="entry name" value="LysM"/>
    <property type="match status" value="1"/>
</dbReference>
<keyword evidence="3" id="KW-1185">Reference proteome</keyword>
<dbReference type="EMBL" id="VEPZ02000132">
    <property type="protein sequence ID" value="KAE8732831.1"/>
    <property type="molecule type" value="Genomic_DNA"/>
</dbReference>
<comment type="caution">
    <text evidence="2">The sequence shown here is derived from an EMBL/GenBank/DDBJ whole genome shotgun (WGS) entry which is preliminary data.</text>
</comment>